<dbReference type="GO" id="GO:0003700">
    <property type="term" value="F:DNA-binding transcription factor activity"/>
    <property type="evidence" value="ECO:0007669"/>
    <property type="project" value="InterPro"/>
</dbReference>
<reference evidence="6" key="1">
    <citation type="submission" date="2016-10" db="EMBL/GenBank/DDBJ databases">
        <authorList>
            <person name="Varghese N."/>
            <person name="Submissions S."/>
        </authorList>
    </citation>
    <scope>NUCLEOTIDE SEQUENCE [LARGE SCALE GENOMIC DNA]</scope>
    <source>
        <strain evidence="6">DSM 22002</strain>
    </source>
</reference>
<dbReference type="InterPro" id="IPR050313">
    <property type="entry name" value="Carb_Metab_HTH_regulators"/>
</dbReference>
<evidence type="ECO:0000256" key="1">
    <source>
        <dbReference type="ARBA" id="ARBA00023015"/>
    </source>
</evidence>
<dbReference type="InterPro" id="IPR036388">
    <property type="entry name" value="WH-like_DNA-bd_sf"/>
</dbReference>
<protein>
    <submittedName>
        <fullName evidence="5">DNA-binding transcriptional regulator of sugar metabolism, DeoR/GlpR family</fullName>
    </submittedName>
</protein>
<dbReference type="InterPro" id="IPR018356">
    <property type="entry name" value="Tscrpt_reg_HTH_DeoR_CS"/>
</dbReference>
<dbReference type="Gene3D" id="1.10.10.10">
    <property type="entry name" value="Winged helix-like DNA-binding domain superfamily/Winged helix DNA-binding domain"/>
    <property type="match status" value="1"/>
</dbReference>
<accession>A0A1G8AG60</accession>
<dbReference type="InterPro" id="IPR001034">
    <property type="entry name" value="DeoR_HTH"/>
</dbReference>
<evidence type="ECO:0000313" key="6">
    <source>
        <dbReference type="Proteomes" id="UP000198822"/>
    </source>
</evidence>
<gene>
    <name evidence="5" type="ORF">SAMN04489720_0371</name>
</gene>
<dbReference type="PANTHER" id="PTHR30363">
    <property type="entry name" value="HTH-TYPE TRANSCRIPTIONAL REGULATOR SRLR-RELATED"/>
    <property type="match status" value="1"/>
</dbReference>
<keyword evidence="1" id="KW-0805">Transcription regulation</keyword>
<dbReference type="Gene3D" id="3.40.50.1360">
    <property type="match status" value="1"/>
</dbReference>
<dbReference type="Proteomes" id="UP000198822">
    <property type="component" value="Chromosome I"/>
</dbReference>
<dbReference type="SMART" id="SM00420">
    <property type="entry name" value="HTH_DEOR"/>
    <property type="match status" value="1"/>
</dbReference>
<dbReference type="PROSITE" id="PS51000">
    <property type="entry name" value="HTH_DEOR_2"/>
    <property type="match status" value="1"/>
</dbReference>
<proteinExistence type="predicted"/>
<keyword evidence="2 5" id="KW-0238">DNA-binding</keyword>
<dbReference type="GO" id="GO:0003677">
    <property type="term" value="F:DNA binding"/>
    <property type="evidence" value="ECO:0007669"/>
    <property type="project" value="UniProtKB-KW"/>
</dbReference>
<dbReference type="AlphaFoldDB" id="A0A1G8AG60"/>
<evidence type="ECO:0000259" key="4">
    <source>
        <dbReference type="PROSITE" id="PS51000"/>
    </source>
</evidence>
<keyword evidence="6" id="KW-1185">Reference proteome</keyword>
<keyword evidence="3" id="KW-0804">Transcription</keyword>
<organism evidence="5 6">
    <name type="scientific">Agrococcus jejuensis</name>
    <dbReference type="NCBI Taxonomy" id="399736"/>
    <lineage>
        <taxon>Bacteria</taxon>
        <taxon>Bacillati</taxon>
        <taxon>Actinomycetota</taxon>
        <taxon>Actinomycetes</taxon>
        <taxon>Micrococcales</taxon>
        <taxon>Microbacteriaceae</taxon>
        <taxon>Agrococcus</taxon>
    </lineage>
</organism>
<dbReference type="Pfam" id="PF08220">
    <property type="entry name" value="HTH_DeoR"/>
    <property type="match status" value="1"/>
</dbReference>
<dbReference type="InterPro" id="IPR014036">
    <property type="entry name" value="DeoR-like_C"/>
</dbReference>
<dbReference type="InterPro" id="IPR036390">
    <property type="entry name" value="WH_DNA-bd_sf"/>
</dbReference>
<dbReference type="PANTHER" id="PTHR30363:SF58">
    <property type="entry name" value="REGULATORY PROTEIN, DEOR FAMILY"/>
    <property type="match status" value="1"/>
</dbReference>
<dbReference type="SUPFAM" id="SSF46785">
    <property type="entry name" value="Winged helix' DNA-binding domain"/>
    <property type="match status" value="1"/>
</dbReference>
<dbReference type="Pfam" id="PF00455">
    <property type="entry name" value="DeoRC"/>
    <property type="match status" value="1"/>
</dbReference>
<dbReference type="EMBL" id="LT629695">
    <property type="protein sequence ID" value="SDH20005.1"/>
    <property type="molecule type" value="Genomic_DNA"/>
</dbReference>
<dbReference type="InterPro" id="IPR037171">
    <property type="entry name" value="NagB/RpiA_transferase-like"/>
</dbReference>
<name>A0A1G8AG60_9MICO</name>
<dbReference type="STRING" id="399736.SAMN04489720_0371"/>
<evidence type="ECO:0000313" key="5">
    <source>
        <dbReference type="EMBL" id="SDH20005.1"/>
    </source>
</evidence>
<evidence type="ECO:0000256" key="2">
    <source>
        <dbReference type="ARBA" id="ARBA00023125"/>
    </source>
</evidence>
<evidence type="ECO:0000256" key="3">
    <source>
        <dbReference type="ARBA" id="ARBA00023163"/>
    </source>
</evidence>
<dbReference type="PROSITE" id="PS00894">
    <property type="entry name" value="HTH_DEOR_1"/>
    <property type="match status" value="1"/>
</dbReference>
<dbReference type="SUPFAM" id="SSF100950">
    <property type="entry name" value="NagB/RpiA/CoA transferase-like"/>
    <property type="match status" value="1"/>
</dbReference>
<feature type="domain" description="HTH deoR-type" evidence="4">
    <location>
        <begin position="17"/>
        <end position="72"/>
    </location>
</feature>
<sequence>MRPTKGGQVTETAPLIPEQRRESIVQHLQRERVLSFRQLTELLGVSHMTVRRDVAVLEEQGLVAATPGGAKLAPRLLAEPSRAVKAGVDVAAKDAVAEVAASLVHDTMTIYLDAGTTMQAMRPHLQDVRDLTVVTNDLVTVEAFLDHPSIDLISVGGRVVTANLSTMGRLARLVLQELSIDVAFVSSSSWDLQHGVTTPVEAKVEAKRAAVAVAERSVLVADASKYGRFAKYRALRLDELDTVVTDASLDDDAAAALRDAGVELRVAG</sequence>
<dbReference type="SMART" id="SM01134">
    <property type="entry name" value="DeoRC"/>
    <property type="match status" value="1"/>
</dbReference>
<dbReference type="PRINTS" id="PR00037">
    <property type="entry name" value="HTHLACR"/>
</dbReference>